<name>A0A4Y2DUV8_ARAVE</name>
<feature type="transmembrane region" description="Helical" evidence="1">
    <location>
        <begin position="215"/>
        <end position="237"/>
    </location>
</feature>
<dbReference type="AlphaFoldDB" id="A0A4Y2DUV8"/>
<sequence>MLSTLKKDTKIIKCFHAVVLLAVILRSGLPLLLLIRPSFLFNGNASSTSSLDAFAWNSSHFKGPDAPSPEEKSATEDLAKNLNTVVMRFDTEVSILFALTVGYIYESMKYKIVDTMLSVLNNRGNSMVDNLSCVVNTILSGATRSHFIDDLFMGTLNAITVTMCVMLTEMRSDQIFTAVDDIEFIETIDHRYTSSGVAECRKITLKSPFYNIDGLILLFYCYFVSIFCIYSYISLLWSTFLARYPTRKFEILRKKCPYACRYDLLLVVVEL</sequence>
<keyword evidence="1" id="KW-0472">Membrane</keyword>
<protein>
    <submittedName>
        <fullName evidence="2">Uncharacterized protein</fullName>
    </submittedName>
</protein>
<evidence type="ECO:0000313" key="2">
    <source>
        <dbReference type="EMBL" id="GBM20541.1"/>
    </source>
</evidence>
<proteinExistence type="predicted"/>
<keyword evidence="3" id="KW-1185">Reference proteome</keyword>
<dbReference type="Proteomes" id="UP000499080">
    <property type="component" value="Unassembled WGS sequence"/>
</dbReference>
<comment type="caution">
    <text evidence="2">The sequence shown here is derived from an EMBL/GenBank/DDBJ whole genome shotgun (WGS) entry which is preliminary data.</text>
</comment>
<organism evidence="2 3">
    <name type="scientific">Araneus ventricosus</name>
    <name type="common">Orbweaver spider</name>
    <name type="synonym">Epeira ventricosa</name>
    <dbReference type="NCBI Taxonomy" id="182803"/>
    <lineage>
        <taxon>Eukaryota</taxon>
        <taxon>Metazoa</taxon>
        <taxon>Ecdysozoa</taxon>
        <taxon>Arthropoda</taxon>
        <taxon>Chelicerata</taxon>
        <taxon>Arachnida</taxon>
        <taxon>Araneae</taxon>
        <taxon>Araneomorphae</taxon>
        <taxon>Entelegynae</taxon>
        <taxon>Araneoidea</taxon>
        <taxon>Araneidae</taxon>
        <taxon>Araneus</taxon>
    </lineage>
</organism>
<accession>A0A4Y2DUV8</accession>
<reference evidence="2 3" key="1">
    <citation type="journal article" date="2019" name="Sci. Rep.">
        <title>Orb-weaving spider Araneus ventricosus genome elucidates the spidroin gene catalogue.</title>
        <authorList>
            <person name="Kono N."/>
            <person name="Nakamura H."/>
            <person name="Ohtoshi R."/>
            <person name="Moran D.A.P."/>
            <person name="Shinohara A."/>
            <person name="Yoshida Y."/>
            <person name="Fujiwara M."/>
            <person name="Mori M."/>
            <person name="Tomita M."/>
            <person name="Arakawa K."/>
        </authorList>
    </citation>
    <scope>NUCLEOTIDE SEQUENCE [LARGE SCALE GENOMIC DNA]</scope>
</reference>
<feature type="transmembrane region" description="Helical" evidence="1">
    <location>
        <begin position="12"/>
        <end position="35"/>
    </location>
</feature>
<evidence type="ECO:0000313" key="3">
    <source>
        <dbReference type="Proteomes" id="UP000499080"/>
    </source>
</evidence>
<gene>
    <name evidence="2" type="ORF">AVEN_261672_1</name>
</gene>
<keyword evidence="1" id="KW-1133">Transmembrane helix</keyword>
<evidence type="ECO:0000256" key="1">
    <source>
        <dbReference type="SAM" id="Phobius"/>
    </source>
</evidence>
<keyword evidence="1" id="KW-0812">Transmembrane</keyword>
<dbReference type="EMBL" id="BGPR01000444">
    <property type="protein sequence ID" value="GBM20541.1"/>
    <property type="molecule type" value="Genomic_DNA"/>
</dbReference>